<keyword evidence="1" id="KW-0472">Membrane</keyword>
<evidence type="ECO:0000256" key="1">
    <source>
        <dbReference type="SAM" id="Phobius"/>
    </source>
</evidence>
<dbReference type="RefSeq" id="WP_168148811.1">
    <property type="nucleotide sequence ID" value="NZ_JAAVXB010000008.1"/>
</dbReference>
<dbReference type="Proteomes" id="UP000653472">
    <property type="component" value="Unassembled WGS sequence"/>
</dbReference>
<sequence>MKHEASARFGLEILMVVVVPLVVLIGGALAASSMYRANAALLPSVHTLAPSH</sequence>
<gene>
    <name evidence="2" type="ORF">G7Y82_14295</name>
</gene>
<accession>A0A969W9Y7</accession>
<evidence type="ECO:0000313" key="2">
    <source>
        <dbReference type="EMBL" id="NKF23486.1"/>
    </source>
</evidence>
<keyword evidence="1" id="KW-0812">Transmembrane</keyword>
<dbReference type="EMBL" id="JAAVXB010000008">
    <property type="protein sequence ID" value="NKF23486.1"/>
    <property type="molecule type" value="Genomic_DNA"/>
</dbReference>
<reference evidence="2" key="1">
    <citation type="submission" date="2020-03" db="EMBL/GenBank/DDBJ databases">
        <title>Solimonas marina sp. nov., isolated from deep seawater of the Pacific Ocean.</title>
        <authorList>
            <person name="Liu X."/>
            <person name="Lai Q."/>
            <person name="Sun F."/>
            <person name="Gai Y."/>
            <person name="Li G."/>
            <person name="Shao Z."/>
        </authorList>
    </citation>
    <scope>NUCLEOTIDE SEQUENCE</scope>
    <source>
        <strain evidence="2">C16B3</strain>
    </source>
</reference>
<dbReference type="AlphaFoldDB" id="A0A969W9Y7"/>
<comment type="caution">
    <text evidence="2">The sequence shown here is derived from an EMBL/GenBank/DDBJ whole genome shotgun (WGS) entry which is preliminary data.</text>
</comment>
<evidence type="ECO:0000313" key="3">
    <source>
        <dbReference type="Proteomes" id="UP000653472"/>
    </source>
</evidence>
<keyword evidence="3" id="KW-1185">Reference proteome</keyword>
<name>A0A969W9Y7_9GAMM</name>
<protein>
    <submittedName>
        <fullName evidence="2">Uncharacterized protein</fullName>
    </submittedName>
</protein>
<organism evidence="2 3">
    <name type="scientific">Solimonas marina</name>
    <dbReference type="NCBI Taxonomy" id="2714601"/>
    <lineage>
        <taxon>Bacteria</taxon>
        <taxon>Pseudomonadati</taxon>
        <taxon>Pseudomonadota</taxon>
        <taxon>Gammaproteobacteria</taxon>
        <taxon>Nevskiales</taxon>
        <taxon>Nevskiaceae</taxon>
        <taxon>Solimonas</taxon>
    </lineage>
</organism>
<proteinExistence type="predicted"/>
<keyword evidence="1" id="KW-1133">Transmembrane helix</keyword>
<feature type="transmembrane region" description="Helical" evidence="1">
    <location>
        <begin position="12"/>
        <end position="35"/>
    </location>
</feature>